<dbReference type="SUPFAM" id="SSF51338">
    <property type="entry name" value="Composite domain of metallo-dependent hydrolases"/>
    <property type="match status" value="1"/>
</dbReference>
<keyword evidence="4" id="KW-1185">Reference proteome</keyword>
<keyword evidence="1" id="KW-0378">Hydrolase</keyword>
<dbReference type="EMBL" id="JBBNIN010000007">
    <property type="protein sequence ID" value="MEQ2710816.1"/>
    <property type="molecule type" value="Genomic_DNA"/>
</dbReference>
<dbReference type="PANTHER" id="PTHR43794:SF11">
    <property type="entry name" value="AMIDOHYDROLASE-RELATED DOMAIN-CONTAINING PROTEIN"/>
    <property type="match status" value="1"/>
</dbReference>
<dbReference type="Proteomes" id="UP001482154">
    <property type="component" value="Unassembled WGS sequence"/>
</dbReference>
<protein>
    <submittedName>
        <fullName evidence="3">Amidohydrolase</fullName>
    </submittedName>
</protein>
<dbReference type="RefSeq" id="WP_022374116.1">
    <property type="nucleotide sequence ID" value="NZ_JBBNIN010000007.1"/>
</dbReference>
<comment type="caution">
    <text evidence="3">The sequence shown here is derived from an EMBL/GenBank/DDBJ whole genome shotgun (WGS) entry which is preliminary data.</text>
</comment>
<dbReference type="PANTHER" id="PTHR43794">
    <property type="entry name" value="AMINOHYDROLASE SSNA-RELATED"/>
    <property type="match status" value="1"/>
</dbReference>
<evidence type="ECO:0000256" key="1">
    <source>
        <dbReference type="ARBA" id="ARBA00022801"/>
    </source>
</evidence>
<dbReference type="CDD" id="cd01298">
    <property type="entry name" value="ATZ_TRZ_like"/>
    <property type="match status" value="1"/>
</dbReference>
<evidence type="ECO:0000313" key="4">
    <source>
        <dbReference type="Proteomes" id="UP001482154"/>
    </source>
</evidence>
<dbReference type="Gene3D" id="3.20.20.140">
    <property type="entry name" value="Metal-dependent hydrolases"/>
    <property type="match status" value="1"/>
</dbReference>
<reference evidence="3 4" key="1">
    <citation type="submission" date="2024-04" db="EMBL/GenBank/DDBJ databases">
        <title>Human intestinal bacterial collection.</title>
        <authorList>
            <person name="Pauvert C."/>
            <person name="Hitch T.C.A."/>
            <person name="Clavel T."/>
        </authorList>
    </citation>
    <scope>NUCLEOTIDE SEQUENCE [LARGE SCALE GENOMIC DNA]</scope>
    <source>
        <strain evidence="3 4">CLA-AA-H249</strain>
    </source>
</reference>
<dbReference type="InterPro" id="IPR050287">
    <property type="entry name" value="MTA/SAH_deaminase"/>
</dbReference>
<dbReference type="InterPro" id="IPR032466">
    <property type="entry name" value="Metal_Hydrolase"/>
</dbReference>
<proteinExistence type="predicted"/>
<dbReference type="InterPro" id="IPR011059">
    <property type="entry name" value="Metal-dep_hydrolase_composite"/>
</dbReference>
<name>A0ABV1IUB3_9FIRM</name>
<dbReference type="Gene3D" id="2.30.40.10">
    <property type="entry name" value="Urease, subunit C, domain 1"/>
    <property type="match status" value="1"/>
</dbReference>
<accession>A0ABV1IUB3</accession>
<dbReference type="InterPro" id="IPR006680">
    <property type="entry name" value="Amidohydro-rel"/>
</dbReference>
<evidence type="ECO:0000313" key="3">
    <source>
        <dbReference type="EMBL" id="MEQ2710816.1"/>
    </source>
</evidence>
<organism evidence="3 4">
    <name type="scientific">Anaerostipes amylophilus</name>
    <dbReference type="NCBI Taxonomy" id="2981779"/>
    <lineage>
        <taxon>Bacteria</taxon>
        <taxon>Bacillati</taxon>
        <taxon>Bacillota</taxon>
        <taxon>Clostridia</taxon>
        <taxon>Lachnospirales</taxon>
        <taxon>Lachnospiraceae</taxon>
        <taxon>Anaerostipes</taxon>
    </lineage>
</organism>
<sequence>MIRIYHARILTMEEDQDIFDGEIWISGTKIQYAGPEKKEEAAKITWDREINAKGNLIMPGFKNAHTHSAMTFLRSHADDMPLLSWLNDQVFPYEAKLTPEDIYHLSKLAIMEYLTSGITANADMYLTPDTMIEASRDCGYRTTVIGAVNNFTQSVELLDEWYKKYHKKENLINFELGFHAEYTTKKEILEGIADLAEKYKAPVYTHNSESESEVAQCIERTKVTPTVYMDRLGIFNYGGGFYHCVHMTQNDLDIVKEHNISVITNPASNLKLASGIAPIDHMLKEGINLAIGTDGPASNNCLDMFREMFLVTALAKYRENDASAVDALEVLKMATIGGAKAMNLTDCDVLAEGKEADIIMIDLNQPNMQPIHNIQKNLVYSGSKQNVKLTMVAGKILYENGEFFIGTDAYKIYEKANDIAERIVK</sequence>
<dbReference type="SUPFAM" id="SSF51556">
    <property type="entry name" value="Metallo-dependent hydrolases"/>
    <property type="match status" value="1"/>
</dbReference>
<gene>
    <name evidence="3" type="ORF">AAAU51_06470</name>
</gene>
<evidence type="ECO:0000259" key="2">
    <source>
        <dbReference type="Pfam" id="PF01979"/>
    </source>
</evidence>
<feature type="domain" description="Amidohydrolase-related" evidence="2">
    <location>
        <begin position="57"/>
        <end position="397"/>
    </location>
</feature>
<dbReference type="Pfam" id="PF01979">
    <property type="entry name" value="Amidohydro_1"/>
    <property type="match status" value="1"/>
</dbReference>